<dbReference type="Proteomes" id="UP000240830">
    <property type="component" value="Unassembled WGS sequence"/>
</dbReference>
<dbReference type="EMBL" id="MTSL01000165">
    <property type="protein sequence ID" value="PJF17701.1"/>
    <property type="molecule type" value="Genomic_DNA"/>
</dbReference>
<gene>
    <name evidence="2" type="ORF">PSACC_02486</name>
</gene>
<protein>
    <submittedName>
        <fullName evidence="2">Uncharacterized protein</fullName>
    </submittedName>
</protein>
<dbReference type="InterPro" id="IPR052050">
    <property type="entry name" value="SecEffector_AnkRepeat"/>
</dbReference>
<organism evidence="2 3">
    <name type="scientific">Paramicrosporidium saccamoebae</name>
    <dbReference type="NCBI Taxonomy" id="1246581"/>
    <lineage>
        <taxon>Eukaryota</taxon>
        <taxon>Fungi</taxon>
        <taxon>Fungi incertae sedis</taxon>
        <taxon>Cryptomycota</taxon>
        <taxon>Cryptomycota incertae sedis</taxon>
        <taxon>Paramicrosporidium</taxon>
    </lineage>
</organism>
<evidence type="ECO:0000256" key="1">
    <source>
        <dbReference type="SAM" id="SignalP"/>
    </source>
</evidence>
<feature type="chain" id="PRO_5014180459" evidence="1">
    <location>
        <begin position="29"/>
        <end position="459"/>
    </location>
</feature>
<dbReference type="PANTHER" id="PTHR46586:SF3">
    <property type="entry name" value="ANKYRIN REPEAT-CONTAINING PROTEIN"/>
    <property type="match status" value="1"/>
</dbReference>
<name>A0A2H9TIW4_9FUNG</name>
<keyword evidence="1" id="KW-0732">Signal</keyword>
<evidence type="ECO:0000313" key="2">
    <source>
        <dbReference type="EMBL" id="PJF17701.1"/>
    </source>
</evidence>
<dbReference type="AlphaFoldDB" id="A0A2H9TIW4"/>
<reference evidence="2 3" key="1">
    <citation type="submission" date="2016-10" db="EMBL/GenBank/DDBJ databases">
        <title>The genome of Paramicrosporidium saccamoebae is the missing link in understanding Cryptomycota and Microsporidia evolution.</title>
        <authorList>
            <person name="Quandt C.A."/>
            <person name="Beaudet D."/>
            <person name="Corsaro D."/>
            <person name="Michel R."/>
            <person name="Corradi N."/>
            <person name="James T."/>
        </authorList>
    </citation>
    <scope>NUCLEOTIDE SEQUENCE [LARGE SCALE GENOMIC DNA]</scope>
    <source>
        <strain evidence="2 3">KSL3</strain>
    </source>
</reference>
<dbReference type="PANTHER" id="PTHR46586">
    <property type="entry name" value="ANKYRIN REPEAT-CONTAINING PROTEIN"/>
    <property type="match status" value="1"/>
</dbReference>
<proteinExistence type="predicted"/>
<evidence type="ECO:0000313" key="3">
    <source>
        <dbReference type="Proteomes" id="UP000240830"/>
    </source>
</evidence>
<keyword evidence="3" id="KW-1185">Reference proteome</keyword>
<comment type="caution">
    <text evidence="2">The sequence shown here is derived from an EMBL/GenBank/DDBJ whole genome shotgun (WGS) entry which is preliminary data.</text>
</comment>
<feature type="signal peptide" evidence="1">
    <location>
        <begin position="1"/>
        <end position="28"/>
    </location>
</feature>
<dbReference type="SUPFAM" id="SSF140860">
    <property type="entry name" value="Pseudo ankyrin repeat-like"/>
    <property type="match status" value="1"/>
</dbReference>
<dbReference type="OrthoDB" id="74529at2759"/>
<sequence>MRSSATTRCILWPVGALLLLYLGRNVDSAVASLMKHEENAESQVLCATLPVKADEDSTVAAMASGVAKLALTETTHHVATFVDDEFSAYMDDLIVVERQLDLAALEPILKKSRALAGDDPNLIDAHYAKAIILVIDCLTPENTEQVVRHAFETQCHELALEKGSLDVIKWLHEEEKMQCPATYLVSTLATSGNLETIKWLFGTFENLIDWNTVVMWSYKNNNSHKVLKYLRDEANVVLPRESAVWLLAAEGEWQVLNSVLEELYPELDFPWRDIANSAAQSGRTDILQKIYDVSGILPSLQVIEKACKMGHNSVLSWAFGVDRTHIVLKIQRILWPTTISLLSLLSRGTGSGGLSKGWTNSTEFQLPDTTKQNGDPNSIELVVSGVNDLTLTPLGKMVDFANTNPSVQSLESSLAKRREKAGDDFERIETFYRDARAIMAACPALDNVEETVQQAFEAD</sequence>
<accession>A0A2H9TIW4</accession>